<gene>
    <name evidence="3" type="ORF">CFP75_16695</name>
</gene>
<feature type="transmembrane region" description="Helical" evidence="2">
    <location>
        <begin position="94"/>
        <end position="115"/>
    </location>
</feature>
<dbReference type="Proteomes" id="UP000215563">
    <property type="component" value="Unassembled WGS sequence"/>
</dbReference>
<feature type="compositionally biased region" description="Low complexity" evidence="1">
    <location>
        <begin position="171"/>
        <end position="230"/>
    </location>
</feature>
<feature type="compositionally biased region" description="Low complexity" evidence="1">
    <location>
        <begin position="244"/>
        <end position="262"/>
    </location>
</feature>
<name>A0A229RU83_AMYAL</name>
<organism evidence="3 4">
    <name type="scientific">Amycolatopsis alba DSM 44262</name>
    <dbReference type="NCBI Taxonomy" id="1125972"/>
    <lineage>
        <taxon>Bacteria</taxon>
        <taxon>Bacillati</taxon>
        <taxon>Actinomycetota</taxon>
        <taxon>Actinomycetes</taxon>
        <taxon>Pseudonocardiales</taxon>
        <taxon>Pseudonocardiaceae</taxon>
        <taxon>Amycolatopsis</taxon>
    </lineage>
</organism>
<accession>A0A229RU83</accession>
<feature type="region of interest" description="Disordered" evidence="1">
    <location>
        <begin position="164"/>
        <end position="275"/>
    </location>
</feature>
<comment type="caution">
    <text evidence="3">The sequence shown here is derived from an EMBL/GenBank/DDBJ whole genome shotgun (WGS) entry which is preliminary data.</text>
</comment>
<dbReference type="EMBL" id="NMQU01000043">
    <property type="protein sequence ID" value="OXM50228.1"/>
    <property type="molecule type" value="Genomic_DNA"/>
</dbReference>
<feature type="transmembrane region" description="Helical" evidence="2">
    <location>
        <begin position="127"/>
        <end position="148"/>
    </location>
</feature>
<dbReference type="InterPro" id="IPR035166">
    <property type="entry name" value="DUF5336"/>
</dbReference>
<protein>
    <submittedName>
        <fullName evidence="3">Uncharacterized protein</fullName>
    </submittedName>
</protein>
<feature type="transmembrane region" description="Helical" evidence="2">
    <location>
        <begin position="39"/>
        <end position="61"/>
    </location>
</feature>
<dbReference type="Pfam" id="PF17270">
    <property type="entry name" value="DUF5336"/>
    <property type="match status" value="1"/>
</dbReference>
<dbReference type="AlphaFoldDB" id="A0A229RU83"/>
<feature type="compositionally biased region" description="Low complexity" evidence="1">
    <location>
        <begin position="18"/>
        <end position="31"/>
    </location>
</feature>
<keyword evidence="2" id="KW-0472">Membrane</keyword>
<dbReference type="RefSeq" id="WP_020633418.1">
    <property type="nucleotide sequence ID" value="NZ_KB913032.1"/>
</dbReference>
<evidence type="ECO:0000313" key="4">
    <source>
        <dbReference type="Proteomes" id="UP000215563"/>
    </source>
</evidence>
<evidence type="ECO:0000313" key="3">
    <source>
        <dbReference type="EMBL" id="OXM50228.1"/>
    </source>
</evidence>
<keyword evidence="4" id="KW-1185">Reference proteome</keyword>
<reference evidence="3 4" key="1">
    <citation type="submission" date="2017-07" db="EMBL/GenBank/DDBJ databases">
        <title>Amycolatopsis alba DSM 44262 Genome sequencing and assembly.</title>
        <authorList>
            <person name="Kaur N."/>
            <person name="Mayilraj S."/>
        </authorList>
    </citation>
    <scope>NUCLEOTIDE SEQUENCE [LARGE SCALE GENOMIC DNA]</scope>
    <source>
        <strain evidence="3 4">DSM 44262</strain>
    </source>
</reference>
<feature type="transmembrane region" description="Helical" evidence="2">
    <location>
        <begin position="67"/>
        <end position="87"/>
    </location>
</feature>
<evidence type="ECO:0000256" key="2">
    <source>
        <dbReference type="SAM" id="Phobius"/>
    </source>
</evidence>
<feature type="compositionally biased region" description="Gly residues" evidence="1">
    <location>
        <begin position="1"/>
        <end position="17"/>
    </location>
</feature>
<feature type="region of interest" description="Disordered" evidence="1">
    <location>
        <begin position="1"/>
        <end position="31"/>
    </location>
</feature>
<dbReference type="OrthoDB" id="3632291at2"/>
<proteinExistence type="predicted"/>
<evidence type="ECO:0000256" key="1">
    <source>
        <dbReference type="SAM" id="MobiDB-lite"/>
    </source>
</evidence>
<feature type="compositionally biased region" description="Polar residues" evidence="1">
    <location>
        <begin position="234"/>
        <end position="243"/>
    </location>
</feature>
<keyword evidence="2" id="KW-0812">Transmembrane</keyword>
<sequence>MSYPSGGPGYPQQGGGQQHPNPGSGAFPQQQAPSAAAPLNLALLLALAVTVLGLVQFFIGFSDEADAAGQVSVFLLVSGLLAALHALPRGPKTLPFAALFSVLGAFGGLDLIIGYGSGRAEVSVPGILTVVLILGILQMLVAVAALLFEHDVIKLPAAKPQQQATQGPYSQQFAQQGPQGPFGQQGQQGPAATQVQPFPGAGQQGQPGQPGQQQGEPSGPFAQPGGFQPPVTQPPGQQATTYAPQQGQFFQQPPSSSPEQSQNPGTPPGGFGQQS</sequence>
<keyword evidence="2" id="KW-1133">Transmembrane helix</keyword>